<dbReference type="AlphaFoldDB" id="A0A172WJ01"/>
<sequence>METRKCPFCGGTMVPSKTDLLGHARYFWVPPWKSRLTDLLKPGVKGRPWLCIDCGAVVAYVDEKKLSLIREEYEQKKLEGSI</sequence>
<gene>
    <name evidence="1" type="ORF">A7C91_09515</name>
</gene>
<proteinExistence type="predicted"/>
<dbReference type="KEGG" id="tpie:A7C91_09515"/>
<dbReference type="OrthoDB" id="103460at2157"/>
<name>A0A172WJ01_9EURY</name>
<organism evidence="1 2">
    <name type="scientific">Thermococcus piezophilus</name>
    <dbReference type="NCBI Taxonomy" id="1712654"/>
    <lineage>
        <taxon>Archaea</taxon>
        <taxon>Methanobacteriati</taxon>
        <taxon>Methanobacteriota</taxon>
        <taxon>Thermococci</taxon>
        <taxon>Thermococcales</taxon>
        <taxon>Thermococcaceae</taxon>
        <taxon>Thermococcus</taxon>
    </lineage>
</organism>
<reference evidence="2" key="1">
    <citation type="journal article" date="2016" name="Syst. Appl. Microbiol.">
        <title>Thermococcus piezophilus sp. nov., a novel hyperthermophilic and piezophilic archaeon with a broad pressure range for growth, isolated from a deepest hydrothermal vent at the Mid-Cayman Rise.</title>
        <authorList>
            <person name="Dalmasso C."/>
            <person name="Oger P."/>
            <person name="Selva G."/>
            <person name="Courtine D."/>
            <person name="L'Haridon S."/>
            <person name="Garlaschelli A."/>
            <person name="Roussel E."/>
            <person name="Miyazaki J."/>
            <person name="Reveillaud J."/>
            <person name="Jebbar M."/>
            <person name="Takai K."/>
            <person name="Maignien L."/>
            <person name="Alain K."/>
        </authorList>
    </citation>
    <scope>NUCLEOTIDE SEQUENCE [LARGE SCALE GENOMIC DNA]</scope>
    <source>
        <strain evidence="2">CDGS</strain>
    </source>
</reference>
<dbReference type="STRING" id="1712654.A7C91_09515"/>
<dbReference type="EMBL" id="CP015520">
    <property type="protein sequence ID" value="ANF23377.1"/>
    <property type="molecule type" value="Genomic_DNA"/>
</dbReference>
<accession>A0A172WJ01</accession>
<evidence type="ECO:0000313" key="2">
    <source>
        <dbReference type="Proteomes" id="UP000076969"/>
    </source>
</evidence>
<evidence type="ECO:0000313" key="1">
    <source>
        <dbReference type="EMBL" id="ANF23377.1"/>
    </source>
</evidence>
<keyword evidence="2" id="KW-1185">Reference proteome</keyword>
<protein>
    <submittedName>
        <fullName evidence="1">Uncharacterized protein</fullName>
    </submittedName>
</protein>
<dbReference type="Proteomes" id="UP000076969">
    <property type="component" value="Chromosome"/>
</dbReference>